<comment type="caution">
    <text evidence="5">The sequence shown here is derived from an EMBL/GenBank/DDBJ whole genome shotgun (WGS) entry which is preliminary data.</text>
</comment>
<evidence type="ECO:0000313" key="6">
    <source>
        <dbReference type="Proteomes" id="UP001159042"/>
    </source>
</evidence>
<feature type="compositionally biased region" description="Basic and acidic residues" evidence="3">
    <location>
        <begin position="195"/>
        <end position="211"/>
    </location>
</feature>
<protein>
    <recommendedName>
        <fullName evidence="4">SoHo domain-containing protein</fullName>
    </recommendedName>
</protein>
<feature type="non-terminal residue" evidence="5">
    <location>
        <position position="1"/>
    </location>
</feature>
<sequence>IWAPGQRQGTSFTEIRATGQKEIQDEAIPPVWTPKSANSSPTVERKEFRPVNFQSPVLGRKARTKSENLGSESPSAAPPWTIPGYSSDTGVYSFDKRLPTSYSSPASGFADFSTSPRLPRAQNPTITLLQKARGKYQHYIFWSIPHRLRKGQLPRGAAYIEADTKQLKSRNDRPPIASPGDVLYQIKNEYTSESESERPRKMADLGPRKYEGIGPVTKDGMPLILRSEIKDQNQSKWYKRMYDTIHKQKPHNDPQIYSLKLLWYCMI</sequence>
<dbReference type="GO" id="GO:0070161">
    <property type="term" value="C:anchoring junction"/>
    <property type="evidence" value="ECO:0007669"/>
    <property type="project" value="UniProtKB-SubCell"/>
</dbReference>
<keyword evidence="2" id="KW-0965">Cell junction</keyword>
<dbReference type="InterPro" id="IPR003127">
    <property type="entry name" value="SoHo_dom"/>
</dbReference>
<evidence type="ECO:0000313" key="5">
    <source>
        <dbReference type="EMBL" id="KAJ8921540.1"/>
    </source>
</evidence>
<evidence type="ECO:0000256" key="3">
    <source>
        <dbReference type="SAM" id="MobiDB-lite"/>
    </source>
</evidence>
<dbReference type="Proteomes" id="UP001159042">
    <property type="component" value="Unassembled WGS sequence"/>
</dbReference>
<feature type="domain" description="SoHo" evidence="4">
    <location>
        <begin position="204"/>
        <end position="266"/>
    </location>
</feature>
<evidence type="ECO:0000259" key="4">
    <source>
        <dbReference type="PROSITE" id="PS50831"/>
    </source>
</evidence>
<feature type="region of interest" description="Disordered" evidence="3">
    <location>
        <begin position="190"/>
        <end position="211"/>
    </location>
</feature>
<dbReference type="PROSITE" id="PS50831">
    <property type="entry name" value="SOHO"/>
    <property type="match status" value="1"/>
</dbReference>
<feature type="region of interest" description="Disordered" evidence="3">
    <location>
        <begin position="1"/>
        <end position="82"/>
    </location>
</feature>
<proteinExistence type="predicted"/>
<comment type="subcellular location">
    <subcellularLocation>
        <location evidence="1">Cell junction</location>
    </subcellularLocation>
</comment>
<dbReference type="EMBL" id="JANEYG010000010">
    <property type="protein sequence ID" value="KAJ8921540.1"/>
    <property type="molecule type" value="Genomic_DNA"/>
</dbReference>
<reference evidence="5 6" key="1">
    <citation type="journal article" date="2023" name="Insect Mol. Biol.">
        <title>Genome sequencing provides insights into the evolution of gene families encoding plant cell wall-degrading enzymes in longhorned beetles.</title>
        <authorList>
            <person name="Shin N.R."/>
            <person name="Okamura Y."/>
            <person name="Kirsch R."/>
            <person name="Pauchet Y."/>
        </authorList>
    </citation>
    <scope>NUCLEOTIDE SEQUENCE [LARGE SCALE GENOMIC DNA]</scope>
    <source>
        <strain evidence="5">EAD_L_NR</strain>
    </source>
</reference>
<evidence type="ECO:0000256" key="2">
    <source>
        <dbReference type="ARBA" id="ARBA00022949"/>
    </source>
</evidence>
<accession>A0AAV8W5D6</accession>
<dbReference type="AlphaFoldDB" id="A0AAV8W5D6"/>
<gene>
    <name evidence="5" type="ORF">NQ315_003160</name>
</gene>
<name>A0AAV8W5D6_9CUCU</name>
<keyword evidence="6" id="KW-1185">Reference proteome</keyword>
<organism evidence="5 6">
    <name type="scientific">Exocentrus adspersus</name>
    <dbReference type="NCBI Taxonomy" id="1586481"/>
    <lineage>
        <taxon>Eukaryota</taxon>
        <taxon>Metazoa</taxon>
        <taxon>Ecdysozoa</taxon>
        <taxon>Arthropoda</taxon>
        <taxon>Hexapoda</taxon>
        <taxon>Insecta</taxon>
        <taxon>Pterygota</taxon>
        <taxon>Neoptera</taxon>
        <taxon>Endopterygota</taxon>
        <taxon>Coleoptera</taxon>
        <taxon>Polyphaga</taxon>
        <taxon>Cucujiformia</taxon>
        <taxon>Chrysomeloidea</taxon>
        <taxon>Cerambycidae</taxon>
        <taxon>Lamiinae</taxon>
        <taxon>Acanthocinini</taxon>
        <taxon>Exocentrus</taxon>
    </lineage>
</organism>
<evidence type="ECO:0000256" key="1">
    <source>
        <dbReference type="ARBA" id="ARBA00004282"/>
    </source>
</evidence>